<comment type="caution">
    <text evidence="1">The sequence shown here is derived from an EMBL/GenBank/DDBJ whole genome shotgun (WGS) entry which is preliminary data.</text>
</comment>
<reference evidence="1 2" key="1">
    <citation type="submission" date="2015-03" db="EMBL/GenBank/DDBJ databases">
        <title>Draft Genome Sequence of Burkholderia andropogonis type strain ICMP2807, isolated from Sorghum bicolor.</title>
        <authorList>
            <person name="Lopes-Santos L."/>
            <person name="Castro D.B."/>
            <person name="Ottoboni L.M."/>
            <person name="Park D."/>
            <person name="Weirc B.S."/>
            <person name="Destefano S.A."/>
        </authorList>
    </citation>
    <scope>NUCLEOTIDE SEQUENCE [LARGE SCALE GENOMIC DNA]</scope>
    <source>
        <strain evidence="1 2">ICMP2807</strain>
    </source>
</reference>
<sequence>MKRAPSIIASEPKRNSICLCYRIRMHHNQRPYSPPQKRDDAIAKFNALFKSADEVERDTHTQRLAEARLRAEEERAVGRIRAIEKVRDAIAEYGFQKADLYG</sequence>
<accession>A0A0F5JZZ0</accession>
<protein>
    <submittedName>
        <fullName evidence="1">Uncharacterized protein</fullName>
    </submittedName>
</protein>
<name>A0A0F5JZZ0_9BURK</name>
<dbReference type="EMBL" id="LAQU01000010">
    <property type="protein sequence ID" value="KKB63398.1"/>
    <property type="molecule type" value="Genomic_DNA"/>
</dbReference>
<dbReference type="PATRIC" id="fig|28092.6.peg.2740"/>
<organism evidence="1 2">
    <name type="scientific">Robbsia andropogonis</name>
    <dbReference type="NCBI Taxonomy" id="28092"/>
    <lineage>
        <taxon>Bacteria</taxon>
        <taxon>Pseudomonadati</taxon>
        <taxon>Pseudomonadota</taxon>
        <taxon>Betaproteobacteria</taxon>
        <taxon>Burkholderiales</taxon>
        <taxon>Burkholderiaceae</taxon>
        <taxon>Robbsia</taxon>
    </lineage>
</organism>
<dbReference type="AlphaFoldDB" id="A0A0F5JZZ0"/>
<dbReference type="Proteomes" id="UP000033618">
    <property type="component" value="Unassembled WGS sequence"/>
</dbReference>
<keyword evidence="2" id="KW-1185">Reference proteome</keyword>
<evidence type="ECO:0000313" key="1">
    <source>
        <dbReference type="EMBL" id="KKB63398.1"/>
    </source>
</evidence>
<proteinExistence type="predicted"/>
<evidence type="ECO:0000313" key="2">
    <source>
        <dbReference type="Proteomes" id="UP000033618"/>
    </source>
</evidence>
<gene>
    <name evidence="1" type="ORF">WM40_11670</name>
</gene>